<comment type="similarity">
    <text evidence="1 7 8">Belongs to the chaperonin (HSP60) family.</text>
</comment>
<dbReference type="PRINTS" id="PR00298">
    <property type="entry name" value="CHAPERONIN60"/>
</dbReference>
<comment type="subunit">
    <text evidence="7 9">Forms a cylinder of 14 subunits composed of two heptameric rings stacked back-to-back. Interacts with the co-chaperonin GroES.</text>
</comment>
<evidence type="ECO:0000256" key="8">
    <source>
        <dbReference type="RuleBase" id="RU000418"/>
    </source>
</evidence>
<evidence type="ECO:0000313" key="13">
    <source>
        <dbReference type="Proteomes" id="UP000199598"/>
    </source>
</evidence>
<evidence type="ECO:0000313" key="12">
    <source>
        <dbReference type="EMBL" id="SFK13726.1"/>
    </source>
</evidence>
<accession>A0A1I3X4G0</accession>
<dbReference type="EC" id="5.6.1.7" evidence="7"/>
<dbReference type="NCBIfam" id="NF009489">
    <property type="entry name" value="PRK12851.1"/>
    <property type="match status" value="1"/>
</dbReference>
<evidence type="ECO:0000256" key="5">
    <source>
        <dbReference type="ARBA" id="ARBA00023186"/>
    </source>
</evidence>
<name>A0A1I3X4G0_9HYPH</name>
<dbReference type="NCBIfam" id="NF009487">
    <property type="entry name" value="PRK12849.1"/>
    <property type="match status" value="1"/>
</dbReference>
<feature type="binding site" evidence="7">
    <location>
        <begin position="30"/>
        <end position="33"/>
    </location>
    <ligand>
        <name>ATP</name>
        <dbReference type="ChEBI" id="CHEBI:30616"/>
    </ligand>
</feature>
<feature type="compositionally biased region" description="Gly residues" evidence="11">
    <location>
        <begin position="540"/>
        <end position="550"/>
    </location>
</feature>
<keyword evidence="5 7" id="KW-0143">Chaperone</keyword>
<dbReference type="PANTHER" id="PTHR45633">
    <property type="entry name" value="60 KDA HEAT SHOCK PROTEIN, MITOCHONDRIAL"/>
    <property type="match status" value="1"/>
</dbReference>
<reference evidence="12 13" key="1">
    <citation type="submission" date="2016-10" db="EMBL/GenBank/DDBJ databases">
        <authorList>
            <person name="Varghese N."/>
            <person name="Submissions S."/>
        </authorList>
    </citation>
    <scope>NUCLEOTIDE SEQUENCE [LARGE SCALE GENOMIC DNA]</scope>
    <source>
        <strain evidence="12 13">DSM 16392</strain>
    </source>
</reference>
<dbReference type="NCBIfam" id="TIGR02348">
    <property type="entry name" value="GroEL"/>
    <property type="match status" value="1"/>
</dbReference>
<evidence type="ECO:0000256" key="3">
    <source>
        <dbReference type="ARBA" id="ARBA00022741"/>
    </source>
</evidence>
<protein>
    <recommendedName>
        <fullName evidence="7">Chaperonin GroEL</fullName>
        <ecNumber evidence="7">5.6.1.7</ecNumber>
    </recommendedName>
    <alternativeName>
        <fullName evidence="7">60 kDa chaperonin</fullName>
    </alternativeName>
    <alternativeName>
        <fullName evidence="7">Chaperonin-60</fullName>
        <shortName evidence="7">Cpn60</shortName>
    </alternativeName>
</protein>
<feature type="coiled-coil region" evidence="10">
    <location>
        <begin position="339"/>
        <end position="366"/>
    </location>
</feature>
<evidence type="ECO:0000256" key="9">
    <source>
        <dbReference type="RuleBase" id="RU000419"/>
    </source>
</evidence>
<dbReference type="Gene3D" id="3.30.260.10">
    <property type="entry name" value="TCP-1-like chaperonin intermediate domain"/>
    <property type="match status" value="1"/>
</dbReference>
<feature type="binding site" evidence="7">
    <location>
        <begin position="87"/>
        <end position="91"/>
    </location>
    <ligand>
        <name>ATP</name>
        <dbReference type="ChEBI" id="CHEBI:30616"/>
    </ligand>
</feature>
<dbReference type="RefSeq" id="WP_093517544.1">
    <property type="nucleotide sequence ID" value="NZ_FOSK01000002.1"/>
</dbReference>
<keyword evidence="4 7" id="KW-0067">ATP-binding</keyword>
<dbReference type="EMBL" id="FOSK01000002">
    <property type="protein sequence ID" value="SFK13726.1"/>
    <property type="molecule type" value="Genomic_DNA"/>
</dbReference>
<dbReference type="Gene3D" id="3.50.7.10">
    <property type="entry name" value="GroEL"/>
    <property type="match status" value="1"/>
</dbReference>
<evidence type="ECO:0000256" key="11">
    <source>
        <dbReference type="SAM" id="MobiDB-lite"/>
    </source>
</evidence>
<dbReference type="InterPro" id="IPR018370">
    <property type="entry name" value="Chaperonin_Cpn60_CS"/>
</dbReference>
<dbReference type="InterPro" id="IPR027409">
    <property type="entry name" value="GroEL-like_apical_dom_sf"/>
</dbReference>
<feature type="binding site" evidence="7">
    <location>
        <position position="51"/>
    </location>
    <ligand>
        <name>ATP</name>
        <dbReference type="ChEBI" id="CHEBI:30616"/>
    </ligand>
</feature>
<dbReference type="NCBIfam" id="NF009488">
    <property type="entry name" value="PRK12850.1"/>
    <property type="match status" value="1"/>
</dbReference>
<dbReference type="InterPro" id="IPR027413">
    <property type="entry name" value="GROEL-like_equatorial_sf"/>
</dbReference>
<feature type="binding site" evidence="7">
    <location>
        <position position="415"/>
    </location>
    <ligand>
        <name>ATP</name>
        <dbReference type="ChEBI" id="CHEBI:30616"/>
    </ligand>
</feature>
<evidence type="ECO:0000256" key="7">
    <source>
        <dbReference type="HAMAP-Rule" id="MF_00600"/>
    </source>
</evidence>
<dbReference type="InterPro" id="IPR002423">
    <property type="entry name" value="Cpn60/GroEL/TCP-1"/>
</dbReference>
<dbReference type="SUPFAM" id="SSF48592">
    <property type="entry name" value="GroEL equatorial domain-like"/>
    <property type="match status" value="1"/>
</dbReference>
<keyword evidence="10" id="KW-0175">Coiled coil</keyword>
<dbReference type="PROSITE" id="PS00296">
    <property type="entry name" value="CHAPERONINS_CPN60"/>
    <property type="match status" value="1"/>
</dbReference>
<dbReference type="CDD" id="cd03344">
    <property type="entry name" value="GroEL"/>
    <property type="match status" value="1"/>
</dbReference>
<evidence type="ECO:0000256" key="10">
    <source>
        <dbReference type="SAM" id="Coils"/>
    </source>
</evidence>
<organism evidence="12 13">
    <name type="scientific">Pseudovibrio ascidiaceicola</name>
    <dbReference type="NCBI Taxonomy" id="285279"/>
    <lineage>
        <taxon>Bacteria</taxon>
        <taxon>Pseudomonadati</taxon>
        <taxon>Pseudomonadota</taxon>
        <taxon>Alphaproteobacteria</taxon>
        <taxon>Hyphomicrobiales</taxon>
        <taxon>Stappiaceae</taxon>
        <taxon>Pseudovibrio</taxon>
    </lineage>
</organism>
<dbReference type="InterPro" id="IPR027410">
    <property type="entry name" value="TCP-1-like_intermed_sf"/>
</dbReference>
<sequence length="550" mass="57932">MAAKEVKFGSDARDKMLKGVDILANAVKVTLGPKGRNVVLDKAFGAPRITKDGVSVAKEIELEDKFENMGAQMVREVASKTNDIAGDGTTTATVLAQAIVKEGAKFVAAGMNPMDLKRGVDMATAAAVADLTSRSKTISSTDEVAQVGTISANGDTQIGEDIAEAMQRVGNEGVITVEEAKSLETELEVVEGMQFDRGYLSPYFVTNAEKMIADMEKPLILLHEKKLSNLQPMLPILESAVQSSRPLIIIAEDVEGEALATLVVNKLRGGLKIAAVKAPGFGDRRKAMLEDIAILTGGTVISDDLGIKLENVTIDMLGTADKVNISKETTTIVDGAGDKADIEARVAQIKAQIEETSSDYDREKLQERLAKLAGGVAVIRVGGATEVEVKEKKDRIDDALNATRAAVEEGIVPGGGTALLRAKAAVEKVSSENVDIEAGIKIVLRALEAPLRQIAENSGVEGSIVVGKIQDNIADETFGFNAQTEEYVNMIESGIIDPTKVVRTALQDAASVAGLLITTEAMVAELPKKDSGPAMPPMDGGMGGMGGMGF</sequence>
<proteinExistence type="inferred from homology"/>
<comment type="caution">
    <text evidence="12">The sequence shown here is derived from an EMBL/GenBank/DDBJ whole genome shotgun (WGS) entry which is preliminary data.</text>
</comment>
<keyword evidence="6 7" id="KW-0413">Isomerase</keyword>
<keyword evidence="13" id="KW-1185">Reference proteome</keyword>
<evidence type="ECO:0000256" key="6">
    <source>
        <dbReference type="ARBA" id="ARBA00023235"/>
    </source>
</evidence>
<dbReference type="Proteomes" id="UP000199598">
    <property type="component" value="Unassembled WGS sequence"/>
</dbReference>
<comment type="caution">
    <text evidence="7">Lacks conserved residue(s) required for the propagation of feature annotation.</text>
</comment>
<dbReference type="InterPro" id="IPR001844">
    <property type="entry name" value="Cpn60/GroEL"/>
</dbReference>
<gene>
    <name evidence="7" type="primary">groEL</name>
    <name evidence="7" type="synonym">groL</name>
    <name evidence="12" type="ORF">SAMN04488518_102331</name>
</gene>
<evidence type="ECO:0000256" key="1">
    <source>
        <dbReference type="ARBA" id="ARBA00006607"/>
    </source>
</evidence>
<comment type="subcellular location">
    <subcellularLocation>
        <location evidence="7">Cytoplasm</location>
    </subcellularLocation>
</comment>
<dbReference type="NCBIfam" id="NF000592">
    <property type="entry name" value="PRK00013.1"/>
    <property type="match status" value="1"/>
</dbReference>
<keyword evidence="3 7" id="KW-0547">Nucleotide-binding</keyword>
<dbReference type="SUPFAM" id="SSF52029">
    <property type="entry name" value="GroEL apical domain-like"/>
    <property type="match status" value="1"/>
</dbReference>
<keyword evidence="2 7" id="KW-0963">Cytoplasm</keyword>
<dbReference type="SUPFAM" id="SSF54849">
    <property type="entry name" value="GroEL-intermediate domain like"/>
    <property type="match status" value="1"/>
</dbReference>
<evidence type="ECO:0000256" key="4">
    <source>
        <dbReference type="ARBA" id="ARBA00022840"/>
    </source>
</evidence>
<dbReference type="Gene3D" id="1.10.560.10">
    <property type="entry name" value="GroEL-like equatorial domain"/>
    <property type="match status" value="1"/>
</dbReference>
<evidence type="ECO:0000256" key="2">
    <source>
        <dbReference type="ARBA" id="ARBA00022490"/>
    </source>
</evidence>
<dbReference type="HAMAP" id="MF_00600">
    <property type="entry name" value="CH60"/>
    <property type="match status" value="1"/>
</dbReference>
<dbReference type="Pfam" id="PF00118">
    <property type="entry name" value="Cpn60_TCP1"/>
    <property type="match status" value="1"/>
</dbReference>
<feature type="binding site" evidence="7">
    <location>
        <position position="497"/>
    </location>
    <ligand>
        <name>ATP</name>
        <dbReference type="ChEBI" id="CHEBI:30616"/>
    </ligand>
</feature>
<feature type="region of interest" description="Disordered" evidence="11">
    <location>
        <begin position="528"/>
        <end position="550"/>
    </location>
</feature>
<comment type="function">
    <text evidence="7 9">Together with its co-chaperonin GroES, plays an essential role in assisting protein folding. The GroEL-GroES system forms a nano-cage that allows encapsulation of the non-native substrate proteins and provides a physical environment optimized to promote and accelerate protein folding.</text>
</comment>